<dbReference type="PANTHER" id="PTHR35186:SF4">
    <property type="entry name" value="PRION-INHIBITION AND PROPAGATION HELO DOMAIN-CONTAINING PROTEIN"/>
    <property type="match status" value="1"/>
</dbReference>
<evidence type="ECO:0000259" key="3">
    <source>
        <dbReference type="Pfam" id="PF24476"/>
    </source>
</evidence>
<dbReference type="OrthoDB" id="3565018at2759"/>
<organism evidence="4 5">
    <name type="scientific">Glonium stellatum</name>
    <dbReference type="NCBI Taxonomy" id="574774"/>
    <lineage>
        <taxon>Eukaryota</taxon>
        <taxon>Fungi</taxon>
        <taxon>Dikarya</taxon>
        <taxon>Ascomycota</taxon>
        <taxon>Pezizomycotina</taxon>
        <taxon>Dothideomycetes</taxon>
        <taxon>Pleosporomycetidae</taxon>
        <taxon>Gloniales</taxon>
        <taxon>Gloniaceae</taxon>
        <taxon>Glonium</taxon>
    </lineage>
</organism>
<reference evidence="4 5" key="1">
    <citation type="journal article" date="2016" name="Nat. Commun.">
        <title>Ectomycorrhizal ecology is imprinted in the genome of the dominant symbiotic fungus Cenococcum geophilum.</title>
        <authorList>
            <consortium name="DOE Joint Genome Institute"/>
            <person name="Peter M."/>
            <person name="Kohler A."/>
            <person name="Ohm R.A."/>
            <person name="Kuo A."/>
            <person name="Krutzmann J."/>
            <person name="Morin E."/>
            <person name="Arend M."/>
            <person name="Barry K.W."/>
            <person name="Binder M."/>
            <person name="Choi C."/>
            <person name="Clum A."/>
            <person name="Copeland A."/>
            <person name="Grisel N."/>
            <person name="Haridas S."/>
            <person name="Kipfer T."/>
            <person name="LaButti K."/>
            <person name="Lindquist E."/>
            <person name="Lipzen A."/>
            <person name="Maire R."/>
            <person name="Meier B."/>
            <person name="Mihaltcheva S."/>
            <person name="Molinier V."/>
            <person name="Murat C."/>
            <person name="Poggeler S."/>
            <person name="Quandt C.A."/>
            <person name="Sperisen C."/>
            <person name="Tritt A."/>
            <person name="Tisserant E."/>
            <person name="Crous P.W."/>
            <person name="Henrissat B."/>
            <person name="Nehls U."/>
            <person name="Egli S."/>
            <person name="Spatafora J.W."/>
            <person name="Grigoriev I.V."/>
            <person name="Martin F.M."/>
        </authorList>
    </citation>
    <scope>NUCLEOTIDE SEQUENCE [LARGE SCALE GENOMIC DNA]</scope>
    <source>
        <strain evidence="4 5">CBS 207.34</strain>
    </source>
</reference>
<feature type="domain" description="DUF7580" evidence="3">
    <location>
        <begin position="210"/>
        <end position="420"/>
    </location>
</feature>
<proteinExistence type="predicted"/>
<protein>
    <recommendedName>
        <fullName evidence="3">DUF7580 domain-containing protein</fullName>
    </recommendedName>
</protein>
<name>A0A8E2F338_9PEZI</name>
<feature type="signal peptide" evidence="2">
    <location>
        <begin position="1"/>
        <end position="19"/>
    </location>
</feature>
<evidence type="ECO:0000256" key="2">
    <source>
        <dbReference type="SAM" id="SignalP"/>
    </source>
</evidence>
<keyword evidence="1" id="KW-0175">Coiled coil</keyword>
<gene>
    <name evidence="4" type="ORF">AOQ84DRAFT_438997</name>
</gene>
<evidence type="ECO:0000256" key="1">
    <source>
        <dbReference type="SAM" id="Coils"/>
    </source>
</evidence>
<feature type="chain" id="PRO_5034549273" description="DUF7580 domain-containing protein" evidence="2">
    <location>
        <begin position="20"/>
        <end position="536"/>
    </location>
</feature>
<accession>A0A8E2F338</accession>
<keyword evidence="5" id="KW-1185">Reference proteome</keyword>
<feature type="coiled-coil region" evidence="1">
    <location>
        <begin position="168"/>
        <end position="195"/>
    </location>
</feature>
<dbReference type="EMBL" id="KV749454">
    <property type="protein sequence ID" value="OCL09405.1"/>
    <property type="molecule type" value="Genomic_DNA"/>
</dbReference>
<evidence type="ECO:0000313" key="4">
    <source>
        <dbReference type="EMBL" id="OCL09405.1"/>
    </source>
</evidence>
<evidence type="ECO:0000313" key="5">
    <source>
        <dbReference type="Proteomes" id="UP000250140"/>
    </source>
</evidence>
<dbReference type="InterPro" id="IPR056002">
    <property type="entry name" value="DUF7580"/>
</dbReference>
<keyword evidence="2" id="KW-0732">Signal</keyword>
<dbReference type="AlphaFoldDB" id="A0A8E2F338"/>
<dbReference type="PANTHER" id="PTHR35186">
    <property type="entry name" value="ANK_REP_REGION DOMAIN-CONTAINING PROTEIN"/>
    <property type="match status" value="1"/>
</dbReference>
<sequence length="536" mass="60455">MEATIAGLVLGAIPLLISALEHYDRGLDPLKAFFQWKGKLSESLRELWHEHTLYTLTLRLLLKDITTPAQSDEMMTDPRSELWTSGKVVENIQAKLGFAYEAYFNVVKEMEDSMKMLSKHLDIARAGGVNRNELEALIIANPPITPGATKPKFEFRKRLDFTMKRREVAQLLKRLQECNKRLDDYLQKVERFSERPATKSCGTSTFSTPLTQIQEYANKLHDVLTRSWSCSDHSSHCANLLLEHRIAKRGSGCQEDTMQFTVSLFPNPSLPLKWQDAEIHVVEKMLPQLPRVRFDISPPNPPTTPVPYDIFSSLRDITDICTTIRLAQPTVGCLGFCLDMDGKLRGTYPIKKQRSIPSSSITLEDILARPPTTGSRAVSLSQGNCYLLAVIIASSFLQLHTTPWIKSELSKEDIIFLAKRTIPMSPNSDGAKLLKLGVLLLEVFCRQTIEDRKQDENLNAEDGPSDVSDLGVLRRWIRDKQNEGSISLASKDAVSHCISCFADPRTDLKDPDFRKSMIDKVIVPLLDELYLWKGGP</sequence>
<dbReference type="Proteomes" id="UP000250140">
    <property type="component" value="Unassembled WGS sequence"/>
</dbReference>
<dbReference type="Pfam" id="PF24476">
    <property type="entry name" value="DUF7580"/>
    <property type="match status" value="1"/>
</dbReference>